<dbReference type="AlphaFoldDB" id="A0A816XYJ7"/>
<gene>
    <name evidence="1" type="ORF">KQP761_LOCUS23183</name>
    <name evidence="3" type="ORF">WKI299_LOCUS30615</name>
    <name evidence="2" type="ORF">XDN619_LOCUS20469</name>
</gene>
<proteinExistence type="predicted"/>
<dbReference type="Proteomes" id="UP000663887">
    <property type="component" value="Unassembled WGS sequence"/>
</dbReference>
<dbReference type="EMBL" id="CAJNOW010012394">
    <property type="protein sequence ID" value="CAF1609248.1"/>
    <property type="molecule type" value="Genomic_DNA"/>
</dbReference>
<dbReference type="Proteomes" id="UP000663856">
    <property type="component" value="Unassembled WGS sequence"/>
</dbReference>
<dbReference type="OrthoDB" id="10050323at2759"/>
<dbReference type="EMBL" id="CAJNRF010013889">
    <property type="protein sequence ID" value="CAF2152657.1"/>
    <property type="molecule type" value="Genomic_DNA"/>
</dbReference>
<protein>
    <submittedName>
        <fullName evidence="3">Uncharacterized protein</fullName>
    </submittedName>
</protein>
<evidence type="ECO:0000313" key="3">
    <source>
        <dbReference type="EMBL" id="CAF2152657.1"/>
    </source>
</evidence>
<evidence type="ECO:0000313" key="1">
    <source>
        <dbReference type="EMBL" id="CAF1609248.1"/>
    </source>
</evidence>
<accession>A0A816XYJ7</accession>
<name>A0A816XYJ7_9BILA</name>
<dbReference type="Proteomes" id="UP000663834">
    <property type="component" value="Unassembled WGS sequence"/>
</dbReference>
<sequence length="142" mass="16514">MLINNHDETYFEMFESKLINESCVKDEQLSLSTYDNIKQIGSCNLYVSADMNHVALNRINNISINLTLMESLIKWLFKNLKSYKSLDDTWFSMAMCDCLLSLTSACVQKEDYLYRKITNSPNFNKVQMITVLEKYSILTHAI</sequence>
<reference evidence="3" key="1">
    <citation type="submission" date="2021-02" db="EMBL/GenBank/DDBJ databases">
        <authorList>
            <person name="Nowell W R."/>
        </authorList>
    </citation>
    <scope>NUCLEOTIDE SEQUENCE</scope>
</reference>
<evidence type="ECO:0000313" key="4">
    <source>
        <dbReference type="Proteomes" id="UP000663856"/>
    </source>
</evidence>
<dbReference type="EMBL" id="CAJNRG010009042">
    <property type="protein sequence ID" value="CAF2109538.1"/>
    <property type="molecule type" value="Genomic_DNA"/>
</dbReference>
<organism evidence="3 4">
    <name type="scientific">Rotaria magnacalcarata</name>
    <dbReference type="NCBI Taxonomy" id="392030"/>
    <lineage>
        <taxon>Eukaryota</taxon>
        <taxon>Metazoa</taxon>
        <taxon>Spiralia</taxon>
        <taxon>Gnathifera</taxon>
        <taxon>Rotifera</taxon>
        <taxon>Eurotatoria</taxon>
        <taxon>Bdelloidea</taxon>
        <taxon>Philodinida</taxon>
        <taxon>Philodinidae</taxon>
        <taxon>Rotaria</taxon>
    </lineage>
</organism>
<evidence type="ECO:0000313" key="2">
    <source>
        <dbReference type="EMBL" id="CAF2109538.1"/>
    </source>
</evidence>
<comment type="caution">
    <text evidence="3">The sequence shown here is derived from an EMBL/GenBank/DDBJ whole genome shotgun (WGS) entry which is preliminary data.</text>
</comment>